<dbReference type="STRING" id="1314790.A0A1Y1Y6J2"/>
<organism evidence="8 9">
    <name type="scientific">Basidiobolus meristosporus CBS 931.73</name>
    <dbReference type="NCBI Taxonomy" id="1314790"/>
    <lineage>
        <taxon>Eukaryota</taxon>
        <taxon>Fungi</taxon>
        <taxon>Fungi incertae sedis</taxon>
        <taxon>Zoopagomycota</taxon>
        <taxon>Entomophthoromycotina</taxon>
        <taxon>Basidiobolomycetes</taxon>
        <taxon>Basidiobolales</taxon>
        <taxon>Basidiobolaceae</taxon>
        <taxon>Basidiobolus</taxon>
    </lineage>
</organism>
<sequence>MSYPELNVGDRVLIFTSRRYGQVAYIGRTEFGLGEWIGIVLDNADGRHDGTVNGVQYFTTSNKRGVFVRRESLRTV</sequence>
<evidence type="ECO:0000313" key="9">
    <source>
        <dbReference type="Proteomes" id="UP000193498"/>
    </source>
</evidence>
<proteinExistence type="predicted"/>
<keyword evidence="5" id="KW-0175">Coiled coil</keyword>
<evidence type="ECO:0000256" key="2">
    <source>
        <dbReference type="ARBA" id="ARBA00022490"/>
    </source>
</evidence>
<dbReference type="Gene3D" id="2.30.30.190">
    <property type="entry name" value="CAP Gly-rich-like domain"/>
    <property type="match status" value="1"/>
</dbReference>
<keyword evidence="6" id="KW-0206">Cytoskeleton</keyword>
<keyword evidence="9" id="KW-1185">Reference proteome</keyword>
<evidence type="ECO:0000256" key="3">
    <source>
        <dbReference type="ARBA" id="ARBA00022701"/>
    </source>
</evidence>
<comment type="caution">
    <text evidence="8">The sequence shown here is derived from an EMBL/GenBank/DDBJ whole genome shotgun (WGS) entry which is preliminary data.</text>
</comment>
<keyword evidence="3" id="KW-0493">Microtubule</keyword>
<dbReference type="SUPFAM" id="SSF74924">
    <property type="entry name" value="Cap-Gly domain"/>
    <property type="match status" value="1"/>
</dbReference>
<evidence type="ECO:0000259" key="7">
    <source>
        <dbReference type="PROSITE" id="PS50245"/>
    </source>
</evidence>
<keyword evidence="2" id="KW-0963">Cytoplasm</keyword>
<dbReference type="Proteomes" id="UP000193498">
    <property type="component" value="Unassembled WGS sequence"/>
</dbReference>
<dbReference type="AlphaFoldDB" id="A0A1Y1Y6J2"/>
<comment type="subcellular location">
    <subcellularLocation>
        <location evidence="1">Cytoplasm</location>
        <location evidence="1">Cytoskeleton</location>
        <location evidence="1">Spindle</location>
    </subcellularLocation>
</comment>
<reference evidence="8 9" key="1">
    <citation type="submission" date="2016-07" db="EMBL/GenBank/DDBJ databases">
        <title>Pervasive Adenine N6-methylation of Active Genes in Fungi.</title>
        <authorList>
            <consortium name="DOE Joint Genome Institute"/>
            <person name="Mondo S.J."/>
            <person name="Dannebaum R.O."/>
            <person name="Kuo R.C."/>
            <person name="Labutti K."/>
            <person name="Haridas S."/>
            <person name="Kuo A."/>
            <person name="Salamov A."/>
            <person name="Ahrendt S.R."/>
            <person name="Lipzen A."/>
            <person name="Sullivan W."/>
            <person name="Andreopoulos W.B."/>
            <person name="Clum A."/>
            <person name="Lindquist E."/>
            <person name="Daum C."/>
            <person name="Ramamoorthy G.K."/>
            <person name="Gryganskyi A."/>
            <person name="Culley D."/>
            <person name="Magnuson J.K."/>
            <person name="James T.Y."/>
            <person name="O'Malley M.A."/>
            <person name="Stajich J.E."/>
            <person name="Spatafora J.W."/>
            <person name="Visel A."/>
            <person name="Grigoriev I.V."/>
        </authorList>
    </citation>
    <scope>NUCLEOTIDE SEQUENCE [LARGE SCALE GENOMIC DNA]</scope>
    <source>
        <strain evidence="8 9">CBS 931.73</strain>
    </source>
</reference>
<dbReference type="InterPro" id="IPR036859">
    <property type="entry name" value="CAP-Gly_dom_sf"/>
</dbReference>
<dbReference type="OrthoDB" id="2130750at2759"/>
<dbReference type="InParanoid" id="A0A1Y1Y6J2"/>
<dbReference type="PANTHER" id="PTHR18916">
    <property type="entry name" value="DYNACTIN 1-RELATED MICROTUBULE-BINDING"/>
    <property type="match status" value="1"/>
</dbReference>
<gene>
    <name evidence="8" type="ORF">K493DRAFT_316070</name>
</gene>
<dbReference type="InterPro" id="IPR000938">
    <property type="entry name" value="CAP-Gly_domain"/>
</dbReference>
<dbReference type="PANTHER" id="PTHR18916:SF6">
    <property type="entry name" value="DYNACTIN SUBUNIT 1"/>
    <property type="match status" value="1"/>
</dbReference>
<feature type="domain" description="CAP-Gly" evidence="7">
    <location>
        <begin position="27"/>
        <end position="69"/>
    </location>
</feature>
<dbReference type="GO" id="GO:0030286">
    <property type="term" value="C:dynein complex"/>
    <property type="evidence" value="ECO:0007669"/>
    <property type="project" value="UniProtKB-KW"/>
</dbReference>
<dbReference type="GO" id="GO:0005819">
    <property type="term" value="C:spindle"/>
    <property type="evidence" value="ECO:0007669"/>
    <property type="project" value="UniProtKB-SubCell"/>
</dbReference>
<accession>A0A1Y1Y6J2</accession>
<evidence type="ECO:0000256" key="1">
    <source>
        <dbReference type="ARBA" id="ARBA00004186"/>
    </source>
</evidence>
<dbReference type="SMART" id="SM01052">
    <property type="entry name" value="CAP_GLY"/>
    <property type="match status" value="1"/>
</dbReference>
<evidence type="ECO:0000256" key="4">
    <source>
        <dbReference type="ARBA" id="ARBA00023017"/>
    </source>
</evidence>
<name>A0A1Y1Y6J2_9FUNG</name>
<evidence type="ECO:0000313" key="8">
    <source>
        <dbReference type="EMBL" id="ORX93336.1"/>
    </source>
</evidence>
<evidence type="ECO:0000256" key="5">
    <source>
        <dbReference type="ARBA" id="ARBA00023054"/>
    </source>
</evidence>
<dbReference type="GO" id="GO:0005874">
    <property type="term" value="C:microtubule"/>
    <property type="evidence" value="ECO:0007669"/>
    <property type="project" value="UniProtKB-KW"/>
</dbReference>
<protein>
    <recommendedName>
        <fullName evidence="7">CAP-Gly domain-containing protein</fullName>
    </recommendedName>
</protein>
<keyword evidence="4" id="KW-0243">Dynein</keyword>
<evidence type="ECO:0000256" key="6">
    <source>
        <dbReference type="ARBA" id="ARBA00023212"/>
    </source>
</evidence>
<dbReference type="EMBL" id="MCFE01000239">
    <property type="protein sequence ID" value="ORX93336.1"/>
    <property type="molecule type" value="Genomic_DNA"/>
</dbReference>
<dbReference type="Pfam" id="PF01302">
    <property type="entry name" value="CAP_GLY"/>
    <property type="match status" value="1"/>
</dbReference>
<dbReference type="PROSITE" id="PS50245">
    <property type="entry name" value="CAP_GLY_2"/>
    <property type="match status" value="1"/>
</dbReference>